<feature type="transmembrane region" description="Helical" evidence="6">
    <location>
        <begin position="164"/>
        <end position="182"/>
    </location>
</feature>
<name>A0A062U9X0_9PROT</name>
<gene>
    <name evidence="8" type="ORF">HY30_09610</name>
</gene>
<keyword evidence="3 6" id="KW-0812">Transmembrane</keyword>
<dbReference type="PANTHER" id="PTHR23505">
    <property type="entry name" value="SPINSTER"/>
    <property type="match status" value="1"/>
</dbReference>
<dbReference type="PATRIC" id="fig|1280947.3.peg.3374"/>
<dbReference type="PANTHER" id="PTHR23505:SF79">
    <property type="entry name" value="PROTEIN SPINSTER"/>
    <property type="match status" value="1"/>
</dbReference>
<dbReference type="InterPro" id="IPR044770">
    <property type="entry name" value="MFS_spinster-like"/>
</dbReference>
<keyword evidence="9" id="KW-1185">Reference proteome</keyword>
<feature type="transmembrane region" description="Helical" evidence="6">
    <location>
        <begin position="78"/>
        <end position="97"/>
    </location>
</feature>
<sequence>MPVPSQSRTYVLALLTLVYTFNHIDRQILVILLEPIKADLHLDDSQLGLLSGLAFAAFYATLGIPIAMWADRGDRRKIIALALMVWSGMTALSGFAQSYWQLLLARMGVGVGEAGGTPPATSIIADLYGPKERAMALGIYTTGIGLGILAGFIIGGLVYETLGWRAAFFIAGIPGLVLAVLVRFTLREPVRGAVEARSNKAEAPPLGMTLKFIAGQSSFLWLLAGCCLICISANAFLVFTSSHLQRTYGVGPGQVSAPLGLLIGGVGGIGAVAIGRLCDRMSVNSQKWRPWTIAICSAVALPFAWMFLQADSLMAAYAWNIVPSFVGLIYASIAYTAAQELVGLRMRAFASAFMLFCLTLIGIGGGPTLAGVMSNMFLLQGHADSLRLALQAMLAFNALSIGCLMMSARHYDRDALRAAAMP</sequence>
<feature type="transmembrane region" description="Helical" evidence="6">
    <location>
        <begin position="259"/>
        <end position="278"/>
    </location>
</feature>
<dbReference type="InterPro" id="IPR011701">
    <property type="entry name" value="MFS"/>
</dbReference>
<dbReference type="InterPro" id="IPR036259">
    <property type="entry name" value="MFS_trans_sf"/>
</dbReference>
<evidence type="ECO:0000256" key="1">
    <source>
        <dbReference type="ARBA" id="ARBA00004141"/>
    </source>
</evidence>
<dbReference type="EMBL" id="AWFG01000074">
    <property type="protein sequence ID" value="KCZ54533.1"/>
    <property type="molecule type" value="Genomic_DNA"/>
</dbReference>
<dbReference type="Gene3D" id="1.20.1250.20">
    <property type="entry name" value="MFS general substrate transporter like domains"/>
    <property type="match status" value="1"/>
</dbReference>
<dbReference type="GO" id="GO:0022857">
    <property type="term" value="F:transmembrane transporter activity"/>
    <property type="evidence" value="ECO:0007669"/>
    <property type="project" value="InterPro"/>
</dbReference>
<protein>
    <recommendedName>
        <fullName evidence="7">Major facilitator superfamily (MFS) profile domain-containing protein</fullName>
    </recommendedName>
</protein>
<dbReference type="CDD" id="cd17328">
    <property type="entry name" value="MFS_spinster_like"/>
    <property type="match status" value="1"/>
</dbReference>
<dbReference type="eggNOG" id="COG2814">
    <property type="taxonomic scope" value="Bacteria"/>
</dbReference>
<keyword evidence="5 6" id="KW-0472">Membrane</keyword>
<dbReference type="SUPFAM" id="SSF103473">
    <property type="entry name" value="MFS general substrate transporter"/>
    <property type="match status" value="1"/>
</dbReference>
<evidence type="ECO:0000313" key="8">
    <source>
        <dbReference type="EMBL" id="KCZ54533.1"/>
    </source>
</evidence>
<accession>A0A062U9X0</accession>
<feature type="transmembrane region" description="Helical" evidence="6">
    <location>
        <begin position="137"/>
        <end position="158"/>
    </location>
</feature>
<dbReference type="GO" id="GO:0016020">
    <property type="term" value="C:membrane"/>
    <property type="evidence" value="ECO:0007669"/>
    <property type="project" value="UniProtKB-SubCell"/>
</dbReference>
<evidence type="ECO:0000256" key="5">
    <source>
        <dbReference type="ARBA" id="ARBA00023136"/>
    </source>
</evidence>
<feature type="transmembrane region" description="Helical" evidence="6">
    <location>
        <begin position="314"/>
        <end position="336"/>
    </location>
</feature>
<feature type="transmembrane region" description="Helical" evidence="6">
    <location>
        <begin position="219"/>
        <end position="239"/>
    </location>
</feature>
<evidence type="ECO:0000256" key="3">
    <source>
        <dbReference type="ARBA" id="ARBA00022692"/>
    </source>
</evidence>
<feature type="transmembrane region" description="Helical" evidence="6">
    <location>
        <begin position="50"/>
        <end position="71"/>
    </location>
</feature>
<comment type="caution">
    <text evidence="8">The sequence shown here is derived from an EMBL/GenBank/DDBJ whole genome shotgun (WGS) entry which is preliminary data.</text>
</comment>
<feature type="transmembrane region" description="Helical" evidence="6">
    <location>
        <begin position="290"/>
        <end position="308"/>
    </location>
</feature>
<feature type="transmembrane region" description="Helical" evidence="6">
    <location>
        <begin position="348"/>
        <end position="368"/>
    </location>
</feature>
<reference evidence="8 9" key="1">
    <citation type="journal article" date="2014" name="Antonie Van Leeuwenhoek">
        <title>Hyphomonas beringensis sp. nov. and Hyphomonas chukchiensis sp. nov., isolated from surface seawater of the Bering Sea and Chukchi Sea.</title>
        <authorList>
            <person name="Li C."/>
            <person name="Lai Q."/>
            <person name="Li G."/>
            <person name="Dong C."/>
            <person name="Wang J."/>
            <person name="Liao Y."/>
            <person name="Shao Z."/>
        </authorList>
    </citation>
    <scope>NUCLEOTIDE SEQUENCE [LARGE SCALE GENOMIC DNA]</scope>
    <source>
        <strain evidence="8 9">BH-BN04-4</strain>
    </source>
</reference>
<dbReference type="InterPro" id="IPR020846">
    <property type="entry name" value="MFS_dom"/>
</dbReference>
<feature type="transmembrane region" description="Helical" evidence="6">
    <location>
        <begin position="388"/>
        <end position="408"/>
    </location>
</feature>
<dbReference type="PROSITE" id="PS50850">
    <property type="entry name" value="MFS"/>
    <property type="match status" value="1"/>
</dbReference>
<proteinExistence type="predicted"/>
<comment type="subcellular location">
    <subcellularLocation>
        <location evidence="1">Membrane</location>
        <topology evidence="1">Multi-pass membrane protein</topology>
    </subcellularLocation>
</comment>
<dbReference type="AlphaFoldDB" id="A0A062U9X0"/>
<feature type="domain" description="Major facilitator superfamily (MFS) profile" evidence="7">
    <location>
        <begin position="11"/>
        <end position="415"/>
    </location>
</feature>
<evidence type="ECO:0000313" key="9">
    <source>
        <dbReference type="Proteomes" id="UP000027190"/>
    </source>
</evidence>
<dbReference type="Pfam" id="PF07690">
    <property type="entry name" value="MFS_1"/>
    <property type="match status" value="1"/>
</dbReference>
<keyword evidence="4 6" id="KW-1133">Transmembrane helix</keyword>
<evidence type="ECO:0000256" key="2">
    <source>
        <dbReference type="ARBA" id="ARBA00022448"/>
    </source>
</evidence>
<organism evidence="8 9">
    <name type="scientific">Hyphomonas chukchiensis</name>
    <dbReference type="NCBI Taxonomy" id="1280947"/>
    <lineage>
        <taxon>Bacteria</taxon>
        <taxon>Pseudomonadati</taxon>
        <taxon>Pseudomonadota</taxon>
        <taxon>Alphaproteobacteria</taxon>
        <taxon>Hyphomonadales</taxon>
        <taxon>Hyphomonadaceae</taxon>
        <taxon>Hyphomonas</taxon>
    </lineage>
</organism>
<evidence type="ECO:0000259" key="7">
    <source>
        <dbReference type="PROSITE" id="PS50850"/>
    </source>
</evidence>
<evidence type="ECO:0000256" key="6">
    <source>
        <dbReference type="SAM" id="Phobius"/>
    </source>
</evidence>
<dbReference type="STRING" id="1280947.HY30_09610"/>
<keyword evidence="2" id="KW-0813">Transport</keyword>
<evidence type="ECO:0000256" key="4">
    <source>
        <dbReference type="ARBA" id="ARBA00022989"/>
    </source>
</evidence>
<dbReference type="Proteomes" id="UP000027190">
    <property type="component" value="Unassembled WGS sequence"/>
</dbReference>